<dbReference type="InterPro" id="IPR009006">
    <property type="entry name" value="Ala_racemase/Decarboxylase_C"/>
</dbReference>
<organism evidence="5 6">
    <name type="scientific">Sinorhizobium alkalisoli</name>
    <dbReference type="NCBI Taxonomy" id="1752398"/>
    <lineage>
        <taxon>Bacteria</taxon>
        <taxon>Pseudomonadati</taxon>
        <taxon>Pseudomonadota</taxon>
        <taxon>Alphaproteobacteria</taxon>
        <taxon>Hyphomicrobiales</taxon>
        <taxon>Rhizobiaceae</taxon>
        <taxon>Sinorhizobium/Ensifer group</taxon>
        <taxon>Sinorhizobium</taxon>
    </lineage>
</organism>
<dbReference type="SUPFAM" id="SSF51419">
    <property type="entry name" value="PLP-binding barrel"/>
    <property type="match status" value="1"/>
</dbReference>
<evidence type="ECO:0000256" key="2">
    <source>
        <dbReference type="ARBA" id="ARBA00022898"/>
    </source>
</evidence>
<dbReference type="GO" id="GO:0008836">
    <property type="term" value="F:diaminopimelate decarboxylase activity"/>
    <property type="evidence" value="ECO:0007669"/>
    <property type="project" value="TreeGrafter"/>
</dbReference>
<dbReference type="Gene3D" id="3.20.20.10">
    <property type="entry name" value="Alanine racemase"/>
    <property type="match status" value="1"/>
</dbReference>
<dbReference type="PANTHER" id="PTHR43727">
    <property type="entry name" value="DIAMINOPIMELATE DECARBOXYLASE"/>
    <property type="match status" value="1"/>
</dbReference>
<dbReference type="Proteomes" id="UP000094342">
    <property type="component" value="Unassembled WGS sequence"/>
</dbReference>
<accession>A0A1E3VHE7</accession>
<dbReference type="GO" id="GO:0009089">
    <property type="term" value="P:lysine biosynthetic process via diaminopimelate"/>
    <property type="evidence" value="ECO:0007669"/>
    <property type="project" value="TreeGrafter"/>
</dbReference>
<dbReference type="InterPro" id="IPR000183">
    <property type="entry name" value="Orn/DAP/Arg_de-COase"/>
</dbReference>
<evidence type="ECO:0000313" key="6">
    <source>
        <dbReference type="Proteomes" id="UP000094342"/>
    </source>
</evidence>
<dbReference type="PROSITE" id="PS00879">
    <property type="entry name" value="ODR_DC_2_2"/>
    <property type="match status" value="1"/>
</dbReference>
<name>A0A1E3VHE7_9HYPH</name>
<comment type="caution">
    <text evidence="5">The sequence shown here is derived from an EMBL/GenBank/DDBJ whole genome shotgun (WGS) entry which is preliminary data.</text>
</comment>
<dbReference type="InterPro" id="IPR022644">
    <property type="entry name" value="De-COase2_N"/>
</dbReference>
<evidence type="ECO:0000256" key="3">
    <source>
        <dbReference type="PIRSR" id="PIRSR600183-50"/>
    </source>
</evidence>
<evidence type="ECO:0000256" key="1">
    <source>
        <dbReference type="ARBA" id="ARBA00001933"/>
    </source>
</evidence>
<feature type="domain" description="Orn/DAP/Arg decarboxylase 2 N-terminal" evidence="4">
    <location>
        <begin position="65"/>
        <end position="247"/>
    </location>
</feature>
<dbReference type="CDD" id="cd06842">
    <property type="entry name" value="PLPDE_III_Y4yA_like"/>
    <property type="match status" value="1"/>
</dbReference>
<evidence type="ECO:0000259" key="4">
    <source>
        <dbReference type="Pfam" id="PF02784"/>
    </source>
</evidence>
<reference evidence="6" key="1">
    <citation type="submission" date="2016-05" db="EMBL/GenBank/DDBJ databases">
        <authorList>
            <person name="Li Y."/>
        </authorList>
    </citation>
    <scope>NUCLEOTIDE SEQUENCE [LARGE SCALE GENOMIC DNA]</scope>
    <source>
        <strain evidence="6">YIC4027</strain>
    </source>
</reference>
<protein>
    <submittedName>
        <fullName evidence="5">Decarboxylase</fullName>
    </submittedName>
</protein>
<dbReference type="AlphaFoldDB" id="A0A1E3VHE7"/>
<dbReference type="InterPro" id="IPR042152">
    <property type="entry name" value="Y4yA-like"/>
</dbReference>
<dbReference type="OrthoDB" id="9802241at2"/>
<dbReference type="InterPro" id="IPR029066">
    <property type="entry name" value="PLP-binding_barrel"/>
</dbReference>
<dbReference type="PANTHER" id="PTHR43727:SF2">
    <property type="entry name" value="GROUP IV DECARBOXYLASE"/>
    <property type="match status" value="1"/>
</dbReference>
<dbReference type="EMBL" id="LYBW01000038">
    <property type="protein sequence ID" value="ODR92867.1"/>
    <property type="molecule type" value="Genomic_DNA"/>
</dbReference>
<dbReference type="Gene3D" id="2.40.37.10">
    <property type="entry name" value="Lyase, Ornithine Decarboxylase, Chain A, domain 1"/>
    <property type="match status" value="1"/>
</dbReference>
<keyword evidence="2 3" id="KW-0663">Pyridoxal phosphate</keyword>
<dbReference type="Pfam" id="PF02784">
    <property type="entry name" value="Orn_Arg_deC_N"/>
    <property type="match status" value="1"/>
</dbReference>
<evidence type="ECO:0000313" key="5">
    <source>
        <dbReference type="EMBL" id="ODR92867.1"/>
    </source>
</evidence>
<gene>
    <name evidence="5" type="ORF">A8M32_02885</name>
</gene>
<dbReference type="STRING" id="1752398.A8M32_02885"/>
<dbReference type="PRINTS" id="PR01179">
    <property type="entry name" value="ODADCRBXLASE"/>
</dbReference>
<dbReference type="SUPFAM" id="SSF50621">
    <property type="entry name" value="Alanine racemase C-terminal domain-like"/>
    <property type="match status" value="1"/>
</dbReference>
<keyword evidence="6" id="KW-1185">Reference proteome</keyword>
<feature type="active site" description="Proton donor" evidence="3">
    <location>
        <position position="394"/>
    </location>
</feature>
<comment type="cofactor">
    <cofactor evidence="1 3">
        <name>pyridoxal 5'-phosphate</name>
        <dbReference type="ChEBI" id="CHEBI:597326"/>
    </cofactor>
</comment>
<sequence>MMLHCQKIGRELPPMLRPATADLLTRHASLLLDWVDRYGSPLNLIWPQALKENLAALRGVLTENGVRHAIYYGAKVNKSAGLMRTALGVGAGIDVSSLYELRDARRLGADGARVVATGPAKTGAFHRELVGCGALISVDSPEELEDLIGALPARTSPQPVLLRLRPSDQSKSRFGMPADAIAQCLARLSGERQLRFDGLHFHLSGYRWESRATALSEAAGLISEARRMGFSPRMIDIGGGLPIQYVDPIKYRDHLAAQTTDDYRTGKIPESFYPYGGSFSASDWLHLLLLAEMAQGRSVADYFTREGLCLAMEPGRALADQTAISVFKISRVKALGPDTHVIFVEGSSFSACETWFASEFLIDPIHVPAAHVPAARPSLSATPPGRAYLAGHSCLDEDVLSNRWLSFSVAPQAGDLLVFANTGGYQMDLLENELHRHPMPARLCVAGDAQGQPYLIPDTVEEA</sequence>
<feature type="modified residue" description="N6-(pyridoxal phosphate)lysine" evidence="3">
    <location>
        <position position="75"/>
    </location>
</feature>
<proteinExistence type="predicted"/>
<dbReference type="InterPro" id="IPR022657">
    <property type="entry name" value="De-COase2_CS"/>
</dbReference>
<dbReference type="RefSeq" id="WP_069456908.1">
    <property type="nucleotide sequence ID" value="NZ_LYBW01000038.1"/>
</dbReference>